<dbReference type="OrthoDB" id="9784719at2"/>
<dbReference type="SMART" id="SM00448">
    <property type="entry name" value="REC"/>
    <property type="match status" value="1"/>
</dbReference>
<feature type="domain" description="Response regulatory" evidence="3">
    <location>
        <begin position="10"/>
        <end position="126"/>
    </location>
</feature>
<proteinExistence type="predicted"/>
<reference evidence="4 5" key="1">
    <citation type="submission" date="2018-03" db="EMBL/GenBank/DDBJ databases">
        <title>The draft genome of Sphingosinicella sp. GL-C-18.</title>
        <authorList>
            <person name="Liu L."/>
            <person name="Li L."/>
            <person name="Liang L."/>
            <person name="Zhang X."/>
            <person name="Wang T."/>
        </authorList>
    </citation>
    <scope>NUCLEOTIDE SEQUENCE [LARGE SCALE GENOMIC DNA]</scope>
    <source>
        <strain evidence="4 5">GL-C-18</strain>
    </source>
</reference>
<dbReference type="PANTHER" id="PTHR44591:SF3">
    <property type="entry name" value="RESPONSE REGULATORY DOMAIN-CONTAINING PROTEIN"/>
    <property type="match status" value="1"/>
</dbReference>
<feature type="modified residue" description="4-aspartylphosphate" evidence="2">
    <location>
        <position position="61"/>
    </location>
</feature>
<gene>
    <name evidence="4" type="ORF">C7I55_13495</name>
</gene>
<dbReference type="InterPro" id="IPR001789">
    <property type="entry name" value="Sig_transdc_resp-reg_receiver"/>
</dbReference>
<dbReference type="AlphaFoldDB" id="A0A2P7QPV2"/>
<dbReference type="GO" id="GO:0000160">
    <property type="term" value="P:phosphorelay signal transduction system"/>
    <property type="evidence" value="ECO:0007669"/>
    <property type="project" value="InterPro"/>
</dbReference>
<keyword evidence="1 2" id="KW-0597">Phosphoprotein</keyword>
<evidence type="ECO:0000313" key="4">
    <source>
        <dbReference type="EMBL" id="PSJ39978.1"/>
    </source>
</evidence>
<organism evidence="4 5">
    <name type="scientific">Allosphingosinicella deserti</name>
    <dbReference type="NCBI Taxonomy" id="2116704"/>
    <lineage>
        <taxon>Bacteria</taxon>
        <taxon>Pseudomonadati</taxon>
        <taxon>Pseudomonadota</taxon>
        <taxon>Alphaproteobacteria</taxon>
        <taxon>Sphingomonadales</taxon>
        <taxon>Sphingomonadaceae</taxon>
        <taxon>Allosphingosinicella</taxon>
    </lineage>
</organism>
<dbReference type="SUPFAM" id="SSF52172">
    <property type="entry name" value="CheY-like"/>
    <property type="match status" value="1"/>
</dbReference>
<protein>
    <submittedName>
        <fullName evidence="4">Response regulator</fullName>
    </submittedName>
</protein>
<evidence type="ECO:0000256" key="1">
    <source>
        <dbReference type="ARBA" id="ARBA00022553"/>
    </source>
</evidence>
<dbReference type="PROSITE" id="PS50110">
    <property type="entry name" value="RESPONSE_REGULATORY"/>
    <property type="match status" value="1"/>
</dbReference>
<evidence type="ECO:0000256" key="2">
    <source>
        <dbReference type="PROSITE-ProRule" id="PRU00169"/>
    </source>
</evidence>
<dbReference type="Proteomes" id="UP000241167">
    <property type="component" value="Unassembled WGS sequence"/>
</dbReference>
<name>A0A2P7QPV2_9SPHN</name>
<dbReference type="InterPro" id="IPR011006">
    <property type="entry name" value="CheY-like_superfamily"/>
</dbReference>
<keyword evidence="5" id="KW-1185">Reference proteome</keyword>
<sequence>MAEQAEQPRCILVVDGDVLVRHAISDYLRSCGYTVIEASSTDEAGTVLSDDSVPVDAVLCDAEAPGGRNAFQLRAWTREHRQDVQIALAGSIEAAATKAAEFCEQGPHLTRPYDPQSVVDYVRRLLGGAS</sequence>
<comment type="caution">
    <text evidence="4">The sequence shown here is derived from an EMBL/GenBank/DDBJ whole genome shotgun (WGS) entry which is preliminary data.</text>
</comment>
<evidence type="ECO:0000313" key="5">
    <source>
        <dbReference type="Proteomes" id="UP000241167"/>
    </source>
</evidence>
<evidence type="ECO:0000259" key="3">
    <source>
        <dbReference type="PROSITE" id="PS50110"/>
    </source>
</evidence>
<dbReference type="InterPro" id="IPR050595">
    <property type="entry name" value="Bact_response_regulator"/>
</dbReference>
<dbReference type="EMBL" id="PXYI01000004">
    <property type="protein sequence ID" value="PSJ39978.1"/>
    <property type="molecule type" value="Genomic_DNA"/>
</dbReference>
<dbReference type="Gene3D" id="3.40.50.2300">
    <property type="match status" value="1"/>
</dbReference>
<dbReference type="PANTHER" id="PTHR44591">
    <property type="entry name" value="STRESS RESPONSE REGULATOR PROTEIN 1"/>
    <property type="match status" value="1"/>
</dbReference>
<dbReference type="RefSeq" id="WP_106513881.1">
    <property type="nucleotide sequence ID" value="NZ_PXYI01000004.1"/>
</dbReference>
<accession>A0A2P7QPV2</accession>